<evidence type="ECO:0000256" key="6">
    <source>
        <dbReference type="ARBA" id="ARBA00022840"/>
    </source>
</evidence>
<comment type="catalytic activity">
    <reaction evidence="8">
        <text>L-seryl-[protein] + ATP = O-phospho-L-seryl-[protein] + ADP + H(+)</text>
        <dbReference type="Rhea" id="RHEA:17989"/>
        <dbReference type="Rhea" id="RHEA-COMP:9863"/>
        <dbReference type="Rhea" id="RHEA-COMP:11604"/>
        <dbReference type="ChEBI" id="CHEBI:15378"/>
        <dbReference type="ChEBI" id="CHEBI:29999"/>
        <dbReference type="ChEBI" id="CHEBI:30616"/>
        <dbReference type="ChEBI" id="CHEBI:83421"/>
        <dbReference type="ChEBI" id="CHEBI:456216"/>
        <dbReference type="EC" id="2.7.11.1"/>
    </reaction>
</comment>
<dbReference type="EC" id="2.7.11.1" evidence="1"/>
<keyword evidence="13" id="KW-1185">Reference proteome</keyword>
<comment type="caution">
    <text evidence="12">The sequence shown here is derived from an EMBL/GenBank/DDBJ whole genome shotgun (WGS) entry which is preliminary data.</text>
</comment>
<dbReference type="Pfam" id="PF00069">
    <property type="entry name" value="Pkinase"/>
    <property type="match status" value="1"/>
</dbReference>
<dbReference type="PROSITE" id="PS00108">
    <property type="entry name" value="PROTEIN_KINASE_ST"/>
    <property type="match status" value="1"/>
</dbReference>
<feature type="binding site" evidence="9">
    <location>
        <position position="36"/>
    </location>
    <ligand>
        <name>ATP</name>
        <dbReference type="ChEBI" id="CHEBI:30616"/>
    </ligand>
</feature>
<keyword evidence="3" id="KW-0808">Transferase</keyword>
<dbReference type="SUPFAM" id="SSF56112">
    <property type="entry name" value="Protein kinase-like (PK-like)"/>
    <property type="match status" value="1"/>
</dbReference>
<organism evidence="12 13">
    <name type="scientific">Durusdinium trenchii</name>
    <dbReference type="NCBI Taxonomy" id="1381693"/>
    <lineage>
        <taxon>Eukaryota</taxon>
        <taxon>Sar</taxon>
        <taxon>Alveolata</taxon>
        <taxon>Dinophyceae</taxon>
        <taxon>Suessiales</taxon>
        <taxon>Symbiodiniaceae</taxon>
        <taxon>Durusdinium</taxon>
    </lineage>
</organism>
<feature type="domain" description="Protein kinase" evidence="11">
    <location>
        <begin position="7"/>
        <end position="265"/>
    </location>
</feature>
<evidence type="ECO:0000256" key="1">
    <source>
        <dbReference type="ARBA" id="ARBA00012513"/>
    </source>
</evidence>
<dbReference type="PANTHER" id="PTHR44899:SF3">
    <property type="entry name" value="SERINE_THREONINE-PROTEIN KINASE NEK1"/>
    <property type="match status" value="1"/>
</dbReference>
<dbReference type="Gene3D" id="1.10.510.10">
    <property type="entry name" value="Transferase(Phosphotransferase) domain 1"/>
    <property type="match status" value="1"/>
</dbReference>
<dbReference type="PROSITE" id="PS50011">
    <property type="entry name" value="PROTEIN_KINASE_DOM"/>
    <property type="match status" value="1"/>
</dbReference>
<gene>
    <name evidence="12" type="ORF">SCF082_LOCUS45286</name>
</gene>
<evidence type="ECO:0000256" key="4">
    <source>
        <dbReference type="ARBA" id="ARBA00022741"/>
    </source>
</evidence>
<evidence type="ECO:0000256" key="2">
    <source>
        <dbReference type="ARBA" id="ARBA00022527"/>
    </source>
</evidence>
<dbReference type="CDD" id="cd08215">
    <property type="entry name" value="STKc_Nek"/>
    <property type="match status" value="1"/>
</dbReference>
<dbReference type="PANTHER" id="PTHR44899">
    <property type="entry name" value="CAMK FAMILY PROTEIN KINASE"/>
    <property type="match status" value="1"/>
</dbReference>
<feature type="compositionally biased region" description="Basic and acidic residues" evidence="10">
    <location>
        <begin position="310"/>
        <end position="324"/>
    </location>
</feature>
<reference evidence="12 13" key="1">
    <citation type="submission" date="2024-02" db="EMBL/GenBank/DDBJ databases">
        <authorList>
            <person name="Chen Y."/>
            <person name="Shah S."/>
            <person name="Dougan E. K."/>
            <person name="Thang M."/>
            <person name="Chan C."/>
        </authorList>
    </citation>
    <scope>NUCLEOTIDE SEQUENCE [LARGE SCALE GENOMIC DNA]</scope>
</reference>
<name>A0ABP0R7A1_9DINO</name>
<dbReference type="InterPro" id="IPR008271">
    <property type="entry name" value="Ser/Thr_kinase_AS"/>
</dbReference>
<dbReference type="Proteomes" id="UP001642464">
    <property type="component" value="Unassembled WGS sequence"/>
</dbReference>
<keyword evidence="4 9" id="KW-0547">Nucleotide-binding</keyword>
<dbReference type="InterPro" id="IPR011009">
    <property type="entry name" value="Kinase-like_dom_sf"/>
</dbReference>
<sequence length="552" mass="61647">MTSQKDFEFGEQLGRGSFGVVFKVLRKEDAVTCVCKQIQLSEMKKKARLEANQEVELLRKVSRGCSYIVQYLGSFLEGETLHIIMEFCEKGDLSQFLKSRHSGLEERSVWRYLLQIALGLQWLHQNRILHRDIKTLNVFLKTNDDVRLGDLGVARVLSGSNFANTFVGTPYYLSPEICEEKPYNELSDVWAFGCVVYEMCTLRHPFEAKNQAALLIKILRGQFAPIETRYTEDLRELIDGCMQRELGKRTKLNDLLAGAAAQSWASRVEIAMQEPTKVLHRRPEKRLSPPTASGRATPQIPKAAAPRSRVRQDPRQNRRVEDAKVTLVAPKAKSDPRTLAPKDSARSKEDEARVLHAAEVAELPDVVMVAPRPSRNVVTVEQLLSKDNSPIKRLLQRRRELLTFSEHSHSNRTVPAFLGDNADGVGLTGCDPVQEPNNQVIEGIVLLHLAKNVPVEARVGGKVTSLLGQDTAVQRIGKVCASVPDLPLIQAGAWTWLLARGLVHIHGFNSALVSVAALALEGWPQPERLKMKAWKLPGNQKLDTGPLWALTP</sequence>
<evidence type="ECO:0000256" key="7">
    <source>
        <dbReference type="ARBA" id="ARBA00047899"/>
    </source>
</evidence>
<evidence type="ECO:0000256" key="3">
    <source>
        <dbReference type="ARBA" id="ARBA00022679"/>
    </source>
</evidence>
<dbReference type="Gene3D" id="3.30.200.20">
    <property type="entry name" value="Phosphorylase Kinase, domain 1"/>
    <property type="match status" value="1"/>
</dbReference>
<proteinExistence type="predicted"/>
<dbReference type="InterPro" id="IPR051131">
    <property type="entry name" value="NEK_Ser/Thr_kinase_NIMA"/>
</dbReference>
<keyword evidence="2" id="KW-0723">Serine/threonine-protein kinase</keyword>
<evidence type="ECO:0000256" key="8">
    <source>
        <dbReference type="ARBA" id="ARBA00048679"/>
    </source>
</evidence>
<dbReference type="InterPro" id="IPR000719">
    <property type="entry name" value="Prot_kinase_dom"/>
</dbReference>
<evidence type="ECO:0000259" key="11">
    <source>
        <dbReference type="PROSITE" id="PS50011"/>
    </source>
</evidence>
<accession>A0ABP0R7A1</accession>
<evidence type="ECO:0000256" key="9">
    <source>
        <dbReference type="PROSITE-ProRule" id="PRU10141"/>
    </source>
</evidence>
<dbReference type="GO" id="GO:0016301">
    <property type="term" value="F:kinase activity"/>
    <property type="evidence" value="ECO:0007669"/>
    <property type="project" value="UniProtKB-KW"/>
</dbReference>
<dbReference type="InterPro" id="IPR017441">
    <property type="entry name" value="Protein_kinase_ATP_BS"/>
</dbReference>
<comment type="catalytic activity">
    <reaction evidence="7">
        <text>L-threonyl-[protein] + ATP = O-phospho-L-threonyl-[protein] + ADP + H(+)</text>
        <dbReference type="Rhea" id="RHEA:46608"/>
        <dbReference type="Rhea" id="RHEA-COMP:11060"/>
        <dbReference type="Rhea" id="RHEA-COMP:11605"/>
        <dbReference type="ChEBI" id="CHEBI:15378"/>
        <dbReference type="ChEBI" id="CHEBI:30013"/>
        <dbReference type="ChEBI" id="CHEBI:30616"/>
        <dbReference type="ChEBI" id="CHEBI:61977"/>
        <dbReference type="ChEBI" id="CHEBI:456216"/>
        <dbReference type="EC" id="2.7.11.1"/>
    </reaction>
</comment>
<dbReference type="PROSITE" id="PS00107">
    <property type="entry name" value="PROTEIN_KINASE_ATP"/>
    <property type="match status" value="1"/>
</dbReference>
<dbReference type="SMART" id="SM00220">
    <property type="entry name" value="S_TKc"/>
    <property type="match status" value="1"/>
</dbReference>
<keyword evidence="5 12" id="KW-0418">Kinase</keyword>
<evidence type="ECO:0000313" key="12">
    <source>
        <dbReference type="EMBL" id="CAK9096466.1"/>
    </source>
</evidence>
<dbReference type="EMBL" id="CAXAMM010040962">
    <property type="protein sequence ID" value="CAK9096466.1"/>
    <property type="molecule type" value="Genomic_DNA"/>
</dbReference>
<keyword evidence="6 9" id="KW-0067">ATP-binding</keyword>
<evidence type="ECO:0000256" key="10">
    <source>
        <dbReference type="SAM" id="MobiDB-lite"/>
    </source>
</evidence>
<protein>
    <recommendedName>
        <fullName evidence="1">non-specific serine/threonine protein kinase</fullName>
        <ecNumber evidence="1">2.7.11.1</ecNumber>
    </recommendedName>
</protein>
<feature type="region of interest" description="Disordered" evidence="10">
    <location>
        <begin position="275"/>
        <end position="350"/>
    </location>
</feature>
<evidence type="ECO:0000313" key="13">
    <source>
        <dbReference type="Proteomes" id="UP001642464"/>
    </source>
</evidence>
<evidence type="ECO:0000256" key="5">
    <source>
        <dbReference type="ARBA" id="ARBA00022777"/>
    </source>
</evidence>